<keyword evidence="5 8" id="KW-0732">Signal</keyword>
<keyword evidence="6" id="KW-0472">Membrane</keyword>
<feature type="chain" id="PRO_5015560667" evidence="8">
    <location>
        <begin position="22"/>
        <end position="497"/>
    </location>
</feature>
<comment type="similarity">
    <text evidence="2">Belongs to the OmpP1/FadL family.</text>
</comment>
<evidence type="ECO:0000256" key="3">
    <source>
        <dbReference type="ARBA" id="ARBA00022452"/>
    </source>
</evidence>
<gene>
    <name evidence="9" type="ORF">KEHDKFFH_19015</name>
</gene>
<dbReference type="OrthoDB" id="19849at2"/>
<organism evidence="9 10">
    <name type="scientific">Marinobacter maroccanus</name>
    <dbReference type="NCBI Taxonomy" id="2055143"/>
    <lineage>
        <taxon>Bacteria</taxon>
        <taxon>Pseudomonadati</taxon>
        <taxon>Pseudomonadota</taxon>
        <taxon>Gammaproteobacteria</taxon>
        <taxon>Pseudomonadales</taxon>
        <taxon>Marinobacteraceae</taxon>
        <taxon>Marinobacter</taxon>
    </lineage>
</organism>
<dbReference type="SUPFAM" id="SSF56935">
    <property type="entry name" value="Porins"/>
    <property type="match status" value="1"/>
</dbReference>
<dbReference type="RefSeq" id="WP_104323359.1">
    <property type="nucleotide sequence ID" value="NZ_PSSX01000026.1"/>
</dbReference>
<evidence type="ECO:0000256" key="6">
    <source>
        <dbReference type="ARBA" id="ARBA00023136"/>
    </source>
</evidence>
<keyword evidence="7" id="KW-0998">Cell outer membrane</keyword>
<comment type="caution">
    <text evidence="9">The sequence shown here is derived from an EMBL/GenBank/DDBJ whole genome shotgun (WGS) entry which is preliminary data.</text>
</comment>
<dbReference type="PANTHER" id="PTHR35093">
    <property type="entry name" value="OUTER MEMBRANE PROTEIN NMB0088-RELATED"/>
    <property type="match status" value="1"/>
</dbReference>
<evidence type="ECO:0000256" key="4">
    <source>
        <dbReference type="ARBA" id="ARBA00022692"/>
    </source>
</evidence>
<reference evidence="9 10" key="1">
    <citation type="submission" date="2018-01" db="EMBL/GenBank/DDBJ databases">
        <title>Complete genome sequences of the type strains of Marinobacter flavimaris and Marinobacter maroccanus.</title>
        <authorList>
            <person name="Palau M."/>
            <person name="Boujida N."/>
            <person name="Manresa A."/>
            <person name="Minana-Galbis D."/>
        </authorList>
    </citation>
    <scope>NUCLEOTIDE SEQUENCE [LARGE SCALE GENOMIC DNA]</scope>
    <source>
        <strain evidence="9 10">N4</strain>
    </source>
</reference>
<keyword evidence="10" id="KW-1185">Reference proteome</keyword>
<accession>A0A2S5Z5F5</accession>
<dbReference type="GO" id="GO:0015483">
    <property type="term" value="F:long-chain fatty acid transporting porin activity"/>
    <property type="evidence" value="ECO:0007669"/>
    <property type="project" value="TreeGrafter"/>
</dbReference>
<evidence type="ECO:0000313" key="9">
    <source>
        <dbReference type="EMBL" id="PPI82586.1"/>
    </source>
</evidence>
<sequence>MHHRSSMLARAVRFTTLAAFAAPVSTLAGGFSLNEQSASAMGTANAGAAANPENATTVLFNPAGMSQLSGTNISFGAAVLDIDAEAKAGTVRATDTLGRPVSGSSGGDIADPAVLPNIYLTHEINDSIDVGFGIHAPYGLAADYDDDFAGRYFADETELTVISFSPAVSVSNGQGLSMGAGINIMYAEGRLTKFQDYSGIYGRWQQGYASLDSALGPASPEDFGVPVPSEFDEGYADIEGDDVAVNFRIGFLYELSDRTQFGLTAQTGTEFELDGEAEISKFPETTAVDLSAIGQGVQAFPTGAQDGVSEAVRVPLAIPESITVGARHKLTPEVTILAGATYAKWSRFEELDIISREGGSGPVSGVTGDEVITHITEKWKNTWQFNVGGIWQATPEWAFKAGYAWDESPVDNFLTARIPSSDRHWLTLGSQWKSADSGWTIDAAIGTLLFTDDPQVDELVYLHEAPTQQDPSSGASNYKGEYDLSAWSASIEVSKSF</sequence>
<dbReference type="InterPro" id="IPR005017">
    <property type="entry name" value="OMPP1/FadL/TodX"/>
</dbReference>
<evidence type="ECO:0000256" key="1">
    <source>
        <dbReference type="ARBA" id="ARBA00004571"/>
    </source>
</evidence>
<dbReference type="EMBL" id="PSSX01000026">
    <property type="protein sequence ID" value="PPI82586.1"/>
    <property type="molecule type" value="Genomic_DNA"/>
</dbReference>
<keyword evidence="4" id="KW-0812">Transmembrane</keyword>
<dbReference type="Gene3D" id="2.40.160.60">
    <property type="entry name" value="Outer membrane protein transport protein (OMPP1/FadL/TodX)"/>
    <property type="match status" value="1"/>
</dbReference>
<dbReference type="Proteomes" id="UP000239917">
    <property type="component" value="Unassembled WGS sequence"/>
</dbReference>
<protein>
    <submittedName>
        <fullName evidence="9">Aromatic hydrocarbon degradation protein</fullName>
    </submittedName>
</protein>
<evidence type="ECO:0000313" key="10">
    <source>
        <dbReference type="Proteomes" id="UP000239917"/>
    </source>
</evidence>
<name>A0A2S5Z5F5_9GAMM</name>
<evidence type="ECO:0000256" key="8">
    <source>
        <dbReference type="SAM" id="SignalP"/>
    </source>
</evidence>
<comment type="subcellular location">
    <subcellularLocation>
        <location evidence="1">Cell outer membrane</location>
        <topology evidence="1">Multi-pass membrane protein</topology>
    </subcellularLocation>
</comment>
<evidence type="ECO:0000256" key="7">
    <source>
        <dbReference type="ARBA" id="ARBA00023237"/>
    </source>
</evidence>
<evidence type="ECO:0000256" key="2">
    <source>
        <dbReference type="ARBA" id="ARBA00008163"/>
    </source>
</evidence>
<dbReference type="Pfam" id="PF03349">
    <property type="entry name" value="Toluene_X"/>
    <property type="match status" value="1"/>
</dbReference>
<dbReference type="PANTHER" id="PTHR35093:SF8">
    <property type="entry name" value="OUTER MEMBRANE PROTEIN NMB0088-RELATED"/>
    <property type="match status" value="1"/>
</dbReference>
<feature type="signal peptide" evidence="8">
    <location>
        <begin position="1"/>
        <end position="21"/>
    </location>
</feature>
<dbReference type="AlphaFoldDB" id="A0A2S5Z5F5"/>
<evidence type="ECO:0000256" key="5">
    <source>
        <dbReference type="ARBA" id="ARBA00022729"/>
    </source>
</evidence>
<proteinExistence type="inferred from homology"/>
<keyword evidence="3" id="KW-1134">Transmembrane beta strand</keyword>
<dbReference type="GO" id="GO:0009279">
    <property type="term" value="C:cell outer membrane"/>
    <property type="evidence" value="ECO:0007669"/>
    <property type="project" value="UniProtKB-SubCell"/>
</dbReference>